<dbReference type="InterPro" id="IPR000182">
    <property type="entry name" value="GNAT_dom"/>
</dbReference>
<dbReference type="RefSeq" id="WP_089948453.1">
    <property type="nucleotide sequence ID" value="NZ_FNOI01000009.1"/>
</dbReference>
<dbReference type="PANTHER" id="PTHR43800:SF1">
    <property type="entry name" value="PEPTIDYL-LYSINE N-ACETYLTRANSFERASE YJAB"/>
    <property type="match status" value="1"/>
</dbReference>
<dbReference type="EMBL" id="FNOI01000009">
    <property type="protein sequence ID" value="SDX56131.1"/>
    <property type="molecule type" value="Genomic_DNA"/>
</dbReference>
<proteinExistence type="predicted"/>
<dbReference type="PROSITE" id="PS51186">
    <property type="entry name" value="GNAT"/>
    <property type="match status" value="1"/>
</dbReference>
<sequence>MIRKFKDSDTDQLVDIWARAGAVAHPFLPEAFVAQVAKDMRNIYLPNAETWVSVVDGQPNGFIALLGAEIGGLFVDPDAIGQGYGRALVDHAVGLKGPLRVEVFKDNQIGLPFYTRYGFIYESEALHEPSGAVAVQMVMAKR</sequence>
<evidence type="ECO:0000259" key="3">
    <source>
        <dbReference type="PROSITE" id="PS51186"/>
    </source>
</evidence>
<keyword evidence="2" id="KW-0012">Acyltransferase</keyword>
<dbReference type="AlphaFoldDB" id="A0A1H3CPQ7"/>
<keyword evidence="5" id="KW-1185">Reference proteome</keyword>
<evidence type="ECO:0000256" key="1">
    <source>
        <dbReference type="ARBA" id="ARBA00022679"/>
    </source>
</evidence>
<dbReference type="SUPFAM" id="SSF55729">
    <property type="entry name" value="Acyl-CoA N-acyltransferases (Nat)"/>
    <property type="match status" value="1"/>
</dbReference>
<dbReference type="PANTHER" id="PTHR43800">
    <property type="entry name" value="PEPTIDYL-LYSINE N-ACETYLTRANSFERASE YJAB"/>
    <property type="match status" value="1"/>
</dbReference>
<reference evidence="5" key="1">
    <citation type="submission" date="2016-10" db="EMBL/GenBank/DDBJ databases">
        <authorList>
            <person name="Varghese N."/>
            <person name="Submissions S."/>
        </authorList>
    </citation>
    <scope>NUCLEOTIDE SEQUENCE [LARGE SCALE GENOMIC DNA]</scope>
    <source>
        <strain evidence="5">DSM 26922</strain>
    </source>
</reference>
<accession>A0A1H3CPQ7</accession>
<dbReference type="InterPro" id="IPR016181">
    <property type="entry name" value="Acyl_CoA_acyltransferase"/>
</dbReference>
<keyword evidence="1 4" id="KW-0808">Transferase</keyword>
<dbReference type="STRING" id="670155.SAMN04488001_3513"/>
<organism evidence="4 5">
    <name type="scientific">Litoreibacter albidus</name>
    <dbReference type="NCBI Taxonomy" id="670155"/>
    <lineage>
        <taxon>Bacteria</taxon>
        <taxon>Pseudomonadati</taxon>
        <taxon>Pseudomonadota</taxon>
        <taxon>Alphaproteobacteria</taxon>
        <taxon>Rhodobacterales</taxon>
        <taxon>Roseobacteraceae</taxon>
        <taxon>Litoreibacter</taxon>
    </lineage>
</organism>
<feature type="domain" description="N-acetyltransferase" evidence="3">
    <location>
        <begin position="1"/>
        <end position="142"/>
    </location>
</feature>
<evidence type="ECO:0000313" key="4">
    <source>
        <dbReference type="EMBL" id="SDX56131.1"/>
    </source>
</evidence>
<dbReference type="CDD" id="cd04301">
    <property type="entry name" value="NAT_SF"/>
    <property type="match status" value="1"/>
</dbReference>
<gene>
    <name evidence="4" type="ORF">SAMN04488001_3513</name>
</gene>
<dbReference type="GO" id="GO:0016747">
    <property type="term" value="F:acyltransferase activity, transferring groups other than amino-acyl groups"/>
    <property type="evidence" value="ECO:0007669"/>
    <property type="project" value="InterPro"/>
</dbReference>
<name>A0A1H3CPQ7_9RHOB</name>
<evidence type="ECO:0000313" key="5">
    <source>
        <dbReference type="Proteomes" id="UP000199441"/>
    </source>
</evidence>
<dbReference type="Proteomes" id="UP000199441">
    <property type="component" value="Unassembled WGS sequence"/>
</dbReference>
<evidence type="ECO:0000256" key="2">
    <source>
        <dbReference type="ARBA" id="ARBA00023315"/>
    </source>
</evidence>
<protein>
    <submittedName>
        <fullName evidence="4">Putative acetyltransferase</fullName>
    </submittedName>
</protein>
<dbReference type="Gene3D" id="3.40.630.30">
    <property type="match status" value="1"/>
</dbReference>
<dbReference type="Pfam" id="PF13508">
    <property type="entry name" value="Acetyltransf_7"/>
    <property type="match status" value="1"/>
</dbReference>
<dbReference type="OrthoDB" id="7205533at2"/>